<keyword evidence="5 6" id="KW-0472">Membrane</keyword>
<dbReference type="PANTHER" id="PTHR30619">
    <property type="entry name" value="DNA INTERNALIZATION/COMPETENCE PROTEIN COMEC/REC2"/>
    <property type="match status" value="1"/>
</dbReference>
<feature type="transmembrane region" description="Helical" evidence="6">
    <location>
        <begin position="16"/>
        <end position="34"/>
    </location>
</feature>
<feature type="transmembrane region" description="Helical" evidence="6">
    <location>
        <begin position="369"/>
        <end position="389"/>
    </location>
</feature>
<dbReference type="Pfam" id="PF03772">
    <property type="entry name" value="Competence"/>
    <property type="match status" value="1"/>
</dbReference>
<accession>A0ABT6Q1Z2</accession>
<sequence>MWHKFFQYWQIETETLKLWIPVAFAAGCLIYFLLPVEPSLYWGMAFFVFGTVIIVGIRCYATSYLGLYQLGWSVTLVAAGFCLAWIQTHQQSPFYQVPTRSTMIQGQVKTVEYLPSGKRRLGVQHVRFLIAPEMDQQEWQRLIVFTLSKNDHQSIQTGNWIKARVLLQRPYSPQIVGGYDLQFKAWFSNIGAYGYALQPIQIISKQSPKTIRSLRENIAYHIRQQLPNSSGVIAQILLTGMSGELPASVRHDFAASGLAHLLAIAGLHLGIVMGTIGYITRWLLLRSQYLTLYLPVKEMAIVTGWLSGCGYLILTGLHLPAMRSLIMASVVVIALLYKRLVISKHNLMLAALFLLLLSPASVLDVSFQMSMAAVMALVSGYRCCSLFVTKWAGYEPSIRRFCLVCIIEPAIVSILAGTAVVPIIMTYFHEIDLYFIFANIIAVPLTALWIMPLGLLALCMMPLGFDSPFLQLMAWGIKGVIILAKAVSGLPYASISIPYFPPWRLALYFLGLCMLCLCVTKLRWCGLGIILISLVFVFWSNKPDILTAANGRMIGIRQENQLIFLCQGGCDRITKEQWQLVLGLKNVTTIPSNSIASCNDKYCYFFNQKILATFKSIDDLSTRVELCRKTVLEVSFLWGKSSCADIITIDKQSNWTSGAHSIWLNPLLIQNDLENRGKRPWVMEPIQRGMPNMPVAQTE</sequence>
<feature type="transmembrane region" description="Helical" evidence="6">
    <location>
        <begin position="346"/>
        <end position="363"/>
    </location>
</feature>
<dbReference type="NCBIfam" id="TIGR00360">
    <property type="entry name" value="ComEC_N-term"/>
    <property type="match status" value="1"/>
</dbReference>
<evidence type="ECO:0000256" key="5">
    <source>
        <dbReference type="ARBA" id="ARBA00023136"/>
    </source>
</evidence>
<keyword evidence="2" id="KW-1003">Cell membrane</keyword>
<feature type="transmembrane region" description="Helical" evidence="6">
    <location>
        <begin position="40"/>
        <end position="60"/>
    </location>
</feature>
<gene>
    <name evidence="8" type="ORF">QJV27_03800</name>
</gene>
<feature type="transmembrane region" description="Helical" evidence="6">
    <location>
        <begin position="401"/>
        <end position="428"/>
    </location>
</feature>
<dbReference type="EMBL" id="JASBAO010000001">
    <property type="protein sequence ID" value="MDI2090509.1"/>
    <property type="molecule type" value="Genomic_DNA"/>
</dbReference>
<name>A0ABT6Q1Z2_9PROT</name>
<feature type="transmembrane region" description="Helical" evidence="6">
    <location>
        <begin position="292"/>
        <end position="314"/>
    </location>
</feature>
<keyword evidence="3 6" id="KW-0812">Transmembrane</keyword>
<dbReference type="PANTHER" id="PTHR30619:SF1">
    <property type="entry name" value="RECOMBINATION PROTEIN 2"/>
    <property type="match status" value="1"/>
</dbReference>
<evidence type="ECO:0000256" key="6">
    <source>
        <dbReference type="SAM" id="Phobius"/>
    </source>
</evidence>
<evidence type="ECO:0000313" key="9">
    <source>
        <dbReference type="Proteomes" id="UP001431634"/>
    </source>
</evidence>
<proteinExistence type="predicted"/>
<keyword evidence="4 6" id="KW-1133">Transmembrane helix</keyword>
<dbReference type="Proteomes" id="UP001431634">
    <property type="component" value="Unassembled WGS sequence"/>
</dbReference>
<evidence type="ECO:0000256" key="3">
    <source>
        <dbReference type="ARBA" id="ARBA00022692"/>
    </source>
</evidence>
<feature type="domain" description="ComEC/Rec2-related protein" evidence="7">
    <location>
        <begin position="237"/>
        <end position="519"/>
    </location>
</feature>
<reference evidence="8" key="1">
    <citation type="submission" date="2023-05" db="EMBL/GenBank/DDBJ databases">
        <title>Whole genome sequence of Commensalibacter sp.</title>
        <authorList>
            <person name="Charoenyingcharoen P."/>
            <person name="Yukphan P."/>
        </authorList>
    </citation>
    <scope>NUCLEOTIDE SEQUENCE</scope>
    <source>
        <strain evidence="8">TBRC 16381</strain>
    </source>
</reference>
<evidence type="ECO:0000259" key="7">
    <source>
        <dbReference type="Pfam" id="PF03772"/>
    </source>
</evidence>
<evidence type="ECO:0000256" key="2">
    <source>
        <dbReference type="ARBA" id="ARBA00022475"/>
    </source>
</evidence>
<evidence type="ECO:0000313" key="8">
    <source>
        <dbReference type="EMBL" id="MDI2090509.1"/>
    </source>
</evidence>
<protein>
    <submittedName>
        <fullName evidence="8">ComEC/Rec2 family competence protein</fullName>
    </submittedName>
</protein>
<organism evidence="8 9">
    <name type="scientific">Commensalibacter oyaizuii</name>
    <dbReference type="NCBI Taxonomy" id="3043873"/>
    <lineage>
        <taxon>Bacteria</taxon>
        <taxon>Pseudomonadati</taxon>
        <taxon>Pseudomonadota</taxon>
        <taxon>Alphaproteobacteria</taxon>
        <taxon>Acetobacterales</taxon>
        <taxon>Acetobacteraceae</taxon>
    </lineage>
</organism>
<dbReference type="InterPro" id="IPR004477">
    <property type="entry name" value="ComEC_N"/>
</dbReference>
<feature type="transmembrane region" description="Helical" evidence="6">
    <location>
        <begin position="505"/>
        <end position="538"/>
    </location>
</feature>
<evidence type="ECO:0000256" key="1">
    <source>
        <dbReference type="ARBA" id="ARBA00004651"/>
    </source>
</evidence>
<feature type="transmembrane region" description="Helical" evidence="6">
    <location>
        <begin position="258"/>
        <end position="280"/>
    </location>
</feature>
<dbReference type="InterPro" id="IPR052159">
    <property type="entry name" value="Competence_DNA_uptake"/>
</dbReference>
<comment type="caution">
    <text evidence="8">The sequence shown here is derived from an EMBL/GenBank/DDBJ whole genome shotgun (WGS) entry which is preliminary data.</text>
</comment>
<evidence type="ECO:0000256" key="4">
    <source>
        <dbReference type="ARBA" id="ARBA00022989"/>
    </source>
</evidence>
<feature type="transmembrane region" description="Helical" evidence="6">
    <location>
        <begin position="67"/>
        <end position="86"/>
    </location>
</feature>
<feature type="transmembrane region" description="Helical" evidence="6">
    <location>
        <begin position="472"/>
        <end position="493"/>
    </location>
</feature>
<keyword evidence="9" id="KW-1185">Reference proteome</keyword>
<comment type="subcellular location">
    <subcellularLocation>
        <location evidence="1">Cell membrane</location>
        <topology evidence="1">Multi-pass membrane protein</topology>
    </subcellularLocation>
</comment>
<dbReference type="PROSITE" id="PS51257">
    <property type="entry name" value="PROKAR_LIPOPROTEIN"/>
    <property type="match status" value="1"/>
</dbReference>
<feature type="transmembrane region" description="Helical" evidence="6">
    <location>
        <begin position="434"/>
        <end position="460"/>
    </location>
</feature>
<dbReference type="RefSeq" id="WP_281447645.1">
    <property type="nucleotide sequence ID" value="NZ_JASBAO010000001.1"/>
</dbReference>